<name>A0A7C2P9U8_9PLAN</name>
<sequence>MRNNGTFRPLMAALLGCLVGCADLPRLASFRHDSARDSGEAQALAEQRYAFLTARDPAALDWLLTHAVHSGQTVGEVEQVLGQTAEREHADRELKTSAGNYLETDVGYRWGPDANGRSIVLFFREGRLVNFDPSELAR</sequence>
<dbReference type="AlphaFoldDB" id="A0A7C2P9U8"/>
<accession>A0A7C2P9U8</accession>
<reference evidence="1" key="1">
    <citation type="journal article" date="2020" name="mSystems">
        <title>Genome- and Community-Level Interaction Insights into Carbon Utilization and Element Cycling Functions of Hydrothermarchaeota in Hydrothermal Sediment.</title>
        <authorList>
            <person name="Zhou Z."/>
            <person name="Liu Y."/>
            <person name="Xu W."/>
            <person name="Pan J."/>
            <person name="Luo Z.H."/>
            <person name="Li M."/>
        </authorList>
    </citation>
    <scope>NUCLEOTIDE SEQUENCE [LARGE SCALE GENOMIC DNA]</scope>
    <source>
        <strain evidence="1">SpSt-339</strain>
    </source>
</reference>
<evidence type="ECO:0008006" key="2">
    <source>
        <dbReference type="Google" id="ProtNLM"/>
    </source>
</evidence>
<comment type="caution">
    <text evidence="1">The sequence shown here is derived from an EMBL/GenBank/DDBJ whole genome shotgun (WGS) entry which is preliminary data.</text>
</comment>
<dbReference type="EMBL" id="DSOK01000173">
    <property type="protein sequence ID" value="HEN14996.1"/>
    <property type="molecule type" value="Genomic_DNA"/>
</dbReference>
<organism evidence="1">
    <name type="scientific">Schlesneria paludicola</name>
    <dbReference type="NCBI Taxonomy" id="360056"/>
    <lineage>
        <taxon>Bacteria</taxon>
        <taxon>Pseudomonadati</taxon>
        <taxon>Planctomycetota</taxon>
        <taxon>Planctomycetia</taxon>
        <taxon>Planctomycetales</taxon>
        <taxon>Planctomycetaceae</taxon>
        <taxon>Schlesneria</taxon>
    </lineage>
</organism>
<protein>
    <recommendedName>
        <fullName evidence="2">Outer membrane protein assembly factor BamE</fullName>
    </recommendedName>
</protein>
<proteinExistence type="predicted"/>
<evidence type="ECO:0000313" key="1">
    <source>
        <dbReference type="EMBL" id="HEN14996.1"/>
    </source>
</evidence>
<gene>
    <name evidence="1" type="ORF">ENQ76_05940</name>
</gene>